<name>A0A1W6D005_9RHOB</name>
<dbReference type="AlphaFoldDB" id="A0A1W6D005"/>
<keyword evidence="2" id="KW-1185">Reference proteome</keyword>
<dbReference type="KEGG" id="pcon:B0A89_13080"/>
<dbReference type="EMBL" id="CP020612">
    <property type="protein sequence ID" value="ARJ70430.1"/>
    <property type="molecule type" value="Genomic_DNA"/>
</dbReference>
<dbReference type="STRING" id="1945662.B0A89_13080"/>
<sequence length="75" mass="7849">MRWRTMPRPVYRGGPAGAFGFLGQVAAPPPPPPGAAATILRLDTPPTLLTDFTIDSASANAISLSSTSTQRRVIS</sequence>
<organism evidence="1 2">
    <name type="scientific">Paracoccus contaminans</name>
    <dbReference type="NCBI Taxonomy" id="1945662"/>
    <lineage>
        <taxon>Bacteria</taxon>
        <taxon>Pseudomonadati</taxon>
        <taxon>Pseudomonadota</taxon>
        <taxon>Alphaproteobacteria</taxon>
        <taxon>Rhodobacterales</taxon>
        <taxon>Paracoccaceae</taxon>
        <taxon>Paracoccus</taxon>
    </lineage>
</organism>
<proteinExistence type="predicted"/>
<reference evidence="1 2" key="1">
    <citation type="submission" date="2017-03" db="EMBL/GenBank/DDBJ databases">
        <title>Genome sequence of Paracoccus contaminans isolated from a water microcosm.</title>
        <authorList>
            <person name="Aurass P."/>
            <person name="Karste S."/>
            <person name="Trost E."/>
            <person name="Glaeser S.P."/>
            <person name="Kaempfer P."/>
            <person name="Flieger A."/>
        </authorList>
    </citation>
    <scope>NUCLEOTIDE SEQUENCE [LARGE SCALE GENOMIC DNA]</scope>
    <source>
        <strain evidence="2">RKI 16-01929T\LMG 29738T\CCM 8701T\CIP 111112T</strain>
    </source>
</reference>
<dbReference type="Proteomes" id="UP000193017">
    <property type="component" value="Chromosome"/>
</dbReference>
<accession>A0A1W6D005</accession>
<evidence type="ECO:0000313" key="1">
    <source>
        <dbReference type="EMBL" id="ARJ70430.1"/>
    </source>
</evidence>
<protein>
    <submittedName>
        <fullName evidence="1">Uncharacterized protein</fullName>
    </submittedName>
</protein>
<gene>
    <name evidence="1" type="ORF">B0A89_13080</name>
</gene>
<evidence type="ECO:0000313" key="2">
    <source>
        <dbReference type="Proteomes" id="UP000193017"/>
    </source>
</evidence>